<dbReference type="SMART" id="SM00382">
    <property type="entry name" value="AAA"/>
    <property type="match status" value="2"/>
</dbReference>
<keyword evidence="8 12" id="KW-0067">ATP-binding</keyword>
<feature type="domain" description="ABC transporter" evidence="11">
    <location>
        <begin position="28"/>
        <end position="265"/>
    </location>
</feature>
<feature type="domain" description="ABC transporter" evidence="11">
    <location>
        <begin position="263"/>
        <end position="519"/>
    </location>
</feature>
<accession>A0A1D7UC08</accession>
<keyword evidence="3" id="KW-0813">Transport</keyword>
<name>A0A1D7UC08_9HYPH</name>
<dbReference type="InterPro" id="IPR017871">
    <property type="entry name" value="ABC_transporter-like_CS"/>
</dbReference>
<dbReference type="PANTHER" id="PTHR43790">
    <property type="entry name" value="CARBOHYDRATE TRANSPORT ATP-BINDING PROTEIN MG119-RELATED"/>
    <property type="match status" value="1"/>
</dbReference>
<dbReference type="Pfam" id="PF00005">
    <property type="entry name" value="ABC_tran"/>
    <property type="match status" value="2"/>
</dbReference>
<dbReference type="GO" id="GO:0005886">
    <property type="term" value="C:plasma membrane"/>
    <property type="evidence" value="ECO:0007669"/>
    <property type="project" value="UniProtKB-SubCell"/>
</dbReference>
<sequence>MNAAIEPRIRPVPSAAVEAAPSEAAPLLELRGISKQFPGVKALDDVSFAVRPGEVHMLLGENGAGKSSLMKVLCGAYRADAGEYFHKGEKVEITSPADARKLGIAVIFQEFSLVPYLDIAQNIFLGREFKARVPGFIDRERTYREAKRVLDWIGFDIDPRTPVHSLGVAQQQMVEIAKALSQEARILVMDEPTAALSDRETERLFAMMRQLQAQGVAIVYISHRMAEVFALGDRITVLRDGRNAGQALPGETTPDELVRMMVGRSVDMSYPRHFAETPGEIALEVTGLSAANGIRDIDLVVRAGEIVGLCGLVGSGRTEVARAIFGADPVTAGEIRVFGQLRTGGPDRAAAQGIALIPESRKSEGLALIRSVSDNLAIAGLDRLFPNGLFKPGRAKRSAEELIARLRIATPSPNQTVGLLSGGNQQKVVIGKWLAAEARLFIFDEPTRGIDVGAKSEIFALIDQLVAQGAAVLMISSEQAEIVHVCDRAYVMREGRIVGELARQQLSEENIVKMGMHHG</sequence>
<dbReference type="CDD" id="cd03216">
    <property type="entry name" value="ABC_Carb_Monos_I"/>
    <property type="match status" value="1"/>
</dbReference>
<evidence type="ECO:0000256" key="5">
    <source>
        <dbReference type="ARBA" id="ARBA00022597"/>
    </source>
</evidence>
<comment type="similarity">
    <text evidence="2">Belongs to the ABC transporter superfamily.</text>
</comment>
<comment type="subcellular location">
    <subcellularLocation>
        <location evidence="1">Cell membrane</location>
        <topology evidence="1">Peripheral membrane protein</topology>
    </subcellularLocation>
</comment>
<dbReference type="EMBL" id="CP017148">
    <property type="protein sequence ID" value="AOO84905.1"/>
    <property type="molecule type" value="Genomic_DNA"/>
</dbReference>
<gene>
    <name evidence="12" type="ORF">BHK69_29680</name>
</gene>
<dbReference type="Proteomes" id="UP000094969">
    <property type="component" value="Plasmid unnamed1"/>
</dbReference>
<reference evidence="12 13" key="1">
    <citation type="journal article" date="2015" name="Antonie Van Leeuwenhoek">
        <title>Bosea vaviloviae sp. nov., a new species of slow-growing rhizobia isolated from nodules of the relict species Vavilovia formosa (Stev.) Fed.</title>
        <authorList>
            <person name="Safronova V.I."/>
            <person name="Kuznetsova I.G."/>
            <person name="Sazanova A.L."/>
            <person name="Kimeklis A.K."/>
            <person name="Belimov A.A."/>
            <person name="Andronov E.E."/>
            <person name="Pinaev A.G."/>
            <person name="Chizhevskaya E.P."/>
            <person name="Pukhaev A.R."/>
            <person name="Popov K.P."/>
            <person name="Willems A."/>
            <person name="Tikhonovich I.A."/>
        </authorList>
    </citation>
    <scope>NUCLEOTIDE SEQUENCE [LARGE SCALE GENOMIC DNA]</scope>
    <source>
        <strain evidence="12 13">Vaf18</strain>
        <plasmid evidence="12">unnamed1</plasmid>
    </source>
</reference>
<dbReference type="Gene3D" id="3.40.50.300">
    <property type="entry name" value="P-loop containing nucleotide triphosphate hydrolases"/>
    <property type="match status" value="2"/>
</dbReference>
<proteinExistence type="inferred from homology"/>
<dbReference type="AlphaFoldDB" id="A0A1D7UC08"/>
<keyword evidence="13" id="KW-1185">Reference proteome</keyword>
<keyword evidence="9" id="KW-1278">Translocase</keyword>
<dbReference type="InterPro" id="IPR003439">
    <property type="entry name" value="ABC_transporter-like_ATP-bd"/>
</dbReference>
<dbReference type="RefSeq" id="WP_069694088.1">
    <property type="nucleotide sequence ID" value="NZ_CP017148.1"/>
</dbReference>
<dbReference type="InterPro" id="IPR050107">
    <property type="entry name" value="ABC_carbohydrate_import_ATPase"/>
</dbReference>
<dbReference type="PROSITE" id="PS50893">
    <property type="entry name" value="ABC_TRANSPORTER_2"/>
    <property type="match status" value="2"/>
</dbReference>
<evidence type="ECO:0000256" key="4">
    <source>
        <dbReference type="ARBA" id="ARBA00022475"/>
    </source>
</evidence>
<evidence type="ECO:0000256" key="2">
    <source>
        <dbReference type="ARBA" id="ARBA00005417"/>
    </source>
</evidence>
<evidence type="ECO:0000256" key="7">
    <source>
        <dbReference type="ARBA" id="ARBA00022741"/>
    </source>
</evidence>
<dbReference type="SUPFAM" id="SSF52540">
    <property type="entry name" value="P-loop containing nucleoside triphosphate hydrolases"/>
    <property type="match status" value="2"/>
</dbReference>
<dbReference type="OrthoDB" id="9805029at2"/>
<keyword evidence="10" id="KW-0472">Membrane</keyword>
<evidence type="ECO:0000313" key="13">
    <source>
        <dbReference type="Proteomes" id="UP000094969"/>
    </source>
</evidence>
<evidence type="ECO:0000256" key="8">
    <source>
        <dbReference type="ARBA" id="ARBA00022840"/>
    </source>
</evidence>
<evidence type="ECO:0000256" key="9">
    <source>
        <dbReference type="ARBA" id="ARBA00022967"/>
    </source>
</evidence>
<keyword evidence="6" id="KW-0677">Repeat</keyword>
<keyword evidence="5" id="KW-0762">Sugar transport</keyword>
<evidence type="ECO:0000256" key="10">
    <source>
        <dbReference type="ARBA" id="ARBA00023136"/>
    </source>
</evidence>
<dbReference type="GO" id="GO:0005524">
    <property type="term" value="F:ATP binding"/>
    <property type="evidence" value="ECO:0007669"/>
    <property type="project" value="UniProtKB-KW"/>
</dbReference>
<keyword evidence="4" id="KW-1003">Cell membrane</keyword>
<dbReference type="CDD" id="cd03215">
    <property type="entry name" value="ABC_Carb_Monos_II"/>
    <property type="match status" value="1"/>
</dbReference>
<dbReference type="PROSITE" id="PS00211">
    <property type="entry name" value="ABC_TRANSPORTER_1"/>
    <property type="match status" value="1"/>
</dbReference>
<geneLocation type="plasmid" evidence="12 13">
    <name>unnamed1</name>
</geneLocation>
<dbReference type="FunFam" id="3.40.50.300:FF:000127">
    <property type="entry name" value="Ribose import ATP-binding protein RbsA"/>
    <property type="match status" value="1"/>
</dbReference>
<dbReference type="KEGG" id="bvv:BHK69_29680"/>
<evidence type="ECO:0000259" key="11">
    <source>
        <dbReference type="PROSITE" id="PS50893"/>
    </source>
</evidence>
<dbReference type="InterPro" id="IPR003593">
    <property type="entry name" value="AAA+_ATPase"/>
</dbReference>
<keyword evidence="7" id="KW-0547">Nucleotide-binding</keyword>
<evidence type="ECO:0000256" key="6">
    <source>
        <dbReference type="ARBA" id="ARBA00022737"/>
    </source>
</evidence>
<dbReference type="PANTHER" id="PTHR43790:SF3">
    <property type="entry name" value="D-ALLOSE IMPORT ATP-BINDING PROTEIN ALSA-RELATED"/>
    <property type="match status" value="1"/>
</dbReference>
<evidence type="ECO:0000313" key="12">
    <source>
        <dbReference type="EMBL" id="AOO84905.1"/>
    </source>
</evidence>
<organism evidence="12 13">
    <name type="scientific">Bosea vaviloviae</name>
    <dbReference type="NCBI Taxonomy" id="1526658"/>
    <lineage>
        <taxon>Bacteria</taxon>
        <taxon>Pseudomonadati</taxon>
        <taxon>Pseudomonadota</taxon>
        <taxon>Alphaproteobacteria</taxon>
        <taxon>Hyphomicrobiales</taxon>
        <taxon>Boseaceae</taxon>
        <taxon>Bosea</taxon>
    </lineage>
</organism>
<evidence type="ECO:0000256" key="1">
    <source>
        <dbReference type="ARBA" id="ARBA00004202"/>
    </source>
</evidence>
<dbReference type="GO" id="GO:0016887">
    <property type="term" value="F:ATP hydrolysis activity"/>
    <property type="evidence" value="ECO:0007669"/>
    <property type="project" value="InterPro"/>
</dbReference>
<keyword evidence="12" id="KW-0614">Plasmid</keyword>
<evidence type="ECO:0000256" key="3">
    <source>
        <dbReference type="ARBA" id="ARBA00022448"/>
    </source>
</evidence>
<dbReference type="InterPro" id="IPR027417">
    <property type="entry name" value="P-loop_NTPase"/>
</dbReference>
<protein>
    <submittedName>
        <fullName evidence="12">Sugar ABC transporter ATP-binding protein</fullName>
    </submittedName>
</protein>